<dbReference type="InterPro" id="IPR052419">
    <property type="entry name" value="5_3-deoxyribonucleotidase-like"/>
</dbReference>
<accession>A0A6H1QVF2</accession>
<name>A0A6H1QVF2_9PHYC</name>
<dbReference type="PANTHER" id="PTHR35134:SF2">
    <property type="entry name" value="NUCLEOTIDASE YQFW-RELATED"/>
    <property type="match status" value="1"/>
</dbReference>
<dbReference type="EMBL" id="MN688676">
    <property type="protein sequence ID" value="QIZ31227.1"/>
    <property type="molecule type" value="Genomic_DNA"/>
</dbReference>
<sequence length="189" mass="21878">MNTKLAVDVDEVLVHFLQPMAKWRGVALPTTPKYKYLYRDIFNCTEEQSQEILHKFYRSREFLELKPILGAQPAMQNFRQTFDKMYIVTGRQDVARLKTELWIERFFPGVFDDVILTNSFTKNEIKKVDVCRALGIGCIIDDIGQTCDECIEAGVDAIHFIGEDVYPWCEPSDISMRGWGGNQTRIQEV</sequence>
<reference evidence="1" key="1">
    <citation type="journal article" date="2020" name="Sci. Adv.">
        <title>Virus-host coexistence in phytoplankton through the genomic lens.</title>
        <authorList>
            <person name="Yau S."/>
            <person name="Krasovec M."/>
            <person name="Benites L.F."/>
            <person name="Rombauts S."/>
            <person name="Groussin M."/>
            <person name="Vancaester E."/>
            <person name="Aury J.M."/>
            <person name="Derelle E."/>
            <person name="Desdevises Y."/>
            <person name="Escande M.L."/>
            <person name="Grimsley N."/>
            <person name="Guy J."/>
            <person name="Moreau H."/>
            <person name="Sanchez-Brosseau S."/>
            <person name="van de Peer Y."/>
            <person name="Vandepoele K."/>
            <person name="Gourbiere S."/>
            <person name="Piganeau G."/>
        </authorList>
    </citation>
    <scope>NUCLEOTIDE SEQUENCE</scope>
    <source>
        <strain evidence="1">OmV2</strain>
    </source>
</reference>
<dbReference type="InterPro" id="IPR023214">
    <property type="entry name" value="HAD_sf"/>
</dbReference>
<dbReference type="SUPFAM" id="SSF56784">
    <property type="entry name" value="HAD-like"/>
    <property type="match status" value="1"/>
</dbReference>
<dbReference type="InterPro" id="IPR036412">
    <property type="entry name" value="HAD-like_sf"/>
</dbReference>
<dbReference type="PANTHER" id="PTHR35134">
    <property type="entry name" value="NUCLEOTIDASE YQFW-RELATED"/>
    <property type="match status" value="1"/>
</dbReference>
<evidence type="ECO:0000313" key="1">
    <source>
        <dbReference type="EMBL" id="QIZ31227.1"/>
    </source>
</evidence>
<gene>
    <name evidence="1" type="ORF">orf00250</name>
</gene>
<organism evidence="1">
    <name type="scientific">Ostreococcus mediterraneus virus 2</name>
    <dbReference type="NCBI Taxonomy" id="2726183"/>
    <lineage>
        <taxon>Viruses</taxon>
        <taxon>Varidnaviria</taxon>
        <taxon>Bamfordvirae</taxon>
        <taxon>Nucleocytoviricota</taxon>
        <taxon>Megaviricetes</taxon>
        <taxon>Algavirales</taxon>
        <taxon>Phycodnaviridae</taxon>
        <taxon>Prasinovirus</taxon>
    </lineage>
</organism>
<protein>
    <submittedName>
        <fullName evidence="1">5' nucleotidase, deoxy pyrimidine cytosolic type C protein</fullName>
    </submittedName>
</protein>
<proteinExistence type="predicted"/>
<dbReference type="Gene3D" id="3.40.50.1000">
    <property type="entry name" value="HAD superfamily/HAD-like"/>
    <property type="match status" value="1"/>
</dbReference>